<dbReference type="EMBL" id="DS985243">
    <property type="protein sequence ID" value="EDV26317.1"/>
    <property type="molecule type" value="Genomic_DNA"/>
</dbReference>
<dbReference type="InterPro" id="IPR033864">
    <property type="entry name" value="UBA2_scUBP14-like"/>
</dbReference>
<dbReference type="AlphaFoldDB" id="B3RRC2"/>
<dbReference type="PANTHER" id="PTHR12948">
    <property type="entry name" value="NEDD8 ULTIMATE BUSTER-1 BS4 PROTEIN"/>
    <property type="match status" value="1"/>
</dbReference>
<feature type="domain" description="UBA" evidence="3">
    <location>
        <begin position="507"/>
        <end position="547"/>
    </location>
</feature>
<keyword evidence="1" id="KW-0175">Coiled coil</keyword>
<dbReference type="InterPro" id="IPR058666">
    <property type="entry name" value="SASH1/NUB1_homeodomain"/>
</dbReference>
<dbReference type="OMA" id="EQKRYGM"/>
<dbReference type="SMART" id="SM00165">
    <property type="entry name" value="UBA"/>
    <property type="match status" value="3"/>
</dbReference>
<name>B3RRC2_TRIAD</name>
<proteinExistence type="predicted"/>
<feature type="domain" description="UBA" evidence="3">
    <location>
        <begin position="381"/>
        <end position="421"/>
    </location>
</feature>
<dbReference type="RefSeq" id="XP_002110313.1">
    <property type="nucleotide sequence ID" value="XM_002110277.1"/>
</dbReference>
<dbReference type="Pfam" id="PF18037">
    <property type="entry name" value="Ubiquitin_5"/>
    <property type="match status" value="1"/>
</dbReference>
<evidence type="ECO:0000259" key="3">
    <source>
        <dbReference type="PROSITE" id="PS50030"/>
    </source>
</evidence>
<dbReference type="Gene3D" id="1.10.8.10">
    <property type="entry name" value="DNA helicase RuvA subunit, C-terminal domain"/>
    <property type="match status" value="2"/>
</dbReference>
<reference evidence="4 5" key="1">
    <citation type="journal article" date="2008" name="Nature">
        <title>The Trichoplax genome and the nature of placozoans.</title>
        <authorList>
            <person name="Srivastava M."/>
            <person name="Begovic E."/>
            <person name="Chapman J."/>
            <person name="Putnam N.H."/>
            <person name="Hellsten U."/>
            <person name="Kawashima T."/>
            <person name="Kuo A."/>
            <person name="Mitros T."/>
            <person name="Salamov A."/>
            <person name="Carpenter M.L."/>
            <person name="Signorovitch A.Y."/>
            <person name="Moreno M.A."/>
            <person name="Kamm K."/>
            <person name="Grimwood J."/>
            <person name="Schmutz J."/>
            <person name="Shapiro H."/>
            <person name="Grigoriev I.V."/>
            <person name="Buss L.W."/>
            <person name="Schierwater B."/>
            <person name="Dellaporta S.L."/>
            <person name="Rokhsar D.S."/>
        </authorList>
    </citation>
    <scope>NUCLEOTIDE SEQUENCE [LARGE SCALE GENOMIC DNA]</scope>
    <source>
        <strain evidence="4 5">Grell-BS-1999</strain>
    </source>
</reference>
<accession>B3RRC2</accession>
<dbReference type="InterPro" id="IPR039749">
    <property type="entry name" value="NUB1"/>
</dbReference>
<dbReference type="Proteomes" id="UP000009022">
    <property type="component" value="Unassembled WGS sequence"/>
</dbReference>
<dbReference type="CDD" id="cd14298">
    <property type="entry name" value="UBA2_scUBP14_like"/>
    <property type="match status" value="1"/>
</dbReference>
<dbReference type="InterPro" id="IPR041207">
    <property type="entry name" value="NUB1_ubiquitin-like_dom"/>
</dbReference>
<dbReference type="OrthoDB" id="434245at2759"/>
<evidence type="ECO:0000256" key="1">
    <source>
        <dbReference type="SAM" id="Coils"/>
    </source>
</evidence>
<dbReference type="CDD" id="cd17062">
    <property type="entry name" value="Ubl_NUB1"/>
    <property type="match status" value="1"/>
</dbReference>
<dbReference type="SUPFAM" id="SSF46934">
    <property type="entry name" value="UBA-like"/>
    <property type="match status" value="3"/>
</dbReference>
<dbReference type="GeneID" id="6752062"/>
<keyword evidence="5" id="KW-1185">Reference proteome</keyword>
<dbReference type="InterPro" id="IPR029071">
    <property type="entry name" value="Ubiquitin-like_domsf"/>
</dbReference>
<dbReference type="PANTHER" id="PTHR12948:SF3">
    <property type="entry name" value="NEDD8 ULTIMATE BUSTER 1"/>
    <property type="match status" value="1"/>
</dbReference>
<evidence type="ECO:0000313" key="4">
    <source>
        <dbReference type="EMBL" id="EDV26317.1"/>
    </source>
</evidence>
<organism evidence="4 5">
    <name type="scientific">Trichoplax adhaerens</name>
    <name type="common">Trichoplax reptans</name>
    <dbReference type="NCBI Taxonomy" id="10228"/>
    <lineage>
        <taxon>Eukaryota</taxon>
        <taxon>Metazoa</taxon>
        <taxon>Placozoa</taxon>
        <taxon>Uniplacotomia</taxon>
        <taxon>Trichoplacea</taxon>
        <taxon>Trichoplacidae</taxon>
        <taxon>Trichoplax</taxon>
    </lineage>
</organism>
<dbReference type="PhylomeDB" id="B3RRC2"/>
<feature type="region of interest" description="Disordered" evidence="2">
    <location>
        <begin position="426"/>
        <end position="445"/>
    </location>
</feature>
<dbReference type="CTD" id="6752062"/>
<dbReference type="HOGENOM" id="CLU_030806_0_0_1"/>
<dbReference type="GO" id="GO:2000058">
    <property type="term" value="P:regulation of ubiquitin-dependent protein catabolic process"/>
    <property type="evidence" value="ECO:0000318"/>
    <property type="project" value="GO_Central"/>
</dbReference>
<dbReference type="eggNOG" id="KOG2561">
    <property type="taxonomic scope" value="Eukaryota"/>
</dbReference>
<feature type="domain" description="UBA" evidence="3">
    <location>
        <begin position="453"/>
        <end position="493"/>
    </location>
</feature>
<dbReference type="InParanoid" id="B3RRC2"/>
<gene>
    <name evidence="4" type="ORF">TRIADDRAFT_54183</name>
</gene>
<feature type="coiled-coil region" evidence="1">
    <location>
        <begin position="363"/>
        <end position="390"/>
    </location>
</feature>
<dbReference type="CDD" id="cd14291">
    <property type="entry name" value="UBA1_NUB1_like"/>
    <property type="match status" value="1"/>
</dbReference>
<evidence type="ECO:0000313" key="5">
    <source>
        <dbReference type="Proteomes" id="UP000009022"/>
    </source>
</evidence>
<dbReference type="InterPro" id="IPR009060">
    <property type="entry name" value="UBA-like_sf"/>
</dbReference>
<dbReference type="STRING" id="10228.B3RRC2"/>
<dbReference type="Pfam" id="PF26285">
    <property type="entry name" value="SASH1_Homeodomain"/>
    <property type="match status" value="1"/>
</dbReference>
<dbReference type="KEGG" id="tad:TRIADDRAFT_54183"/>
<dbReference type="CDD" id="cd14270">
    <property type="entry name" value="UBA"/>
    <property type="match status" value="1"/>
</dbReference>
<dbReference type="InterPro" id="IPR015940">
    <property type="entry name" value="UBA"/>
</dbReference>
<sequence length="632" mass="72327">MDERKILIERIRKQLLKDDIKLWLPPYTKQGDESSHSLPEELIERYSSFLQISSKDVSEVLENLRSHALKKIQGNKRFQQHGIATLNIQVAKTGRNQKLTSTSTADKYDFQLDIHLSNDGKELRKSLMDKLDCRGESIKMISNGRLIEDGCNLTDQNIKHNGRILVVKTAKLDNAEDNISTKISQARKVATTLSKRADDGKYEGHYMEIRDQNGVLIPLQSTTKKSLVIAMSLHELARSYIDRKNYTEALPLLFEADKEFKYKTLIEVLSLFYSQCDADILNCVDNYANLCLDIVWCYMRIKCLDYLSDAELRLRKCAQCFSQCYGQNMERLTAIKGCHSHEIALFARLHLLQGVVAYHKGDKSTCQRLLIQAENEMEKLMVKEESLTQLMVMGFSSVEARLGLRSSNGNVEKAIGYIMDRQRERKKRKEIEREERQKKRKRERLGKTVQGEWVNAELYDSLVSMGHDKELVAEALRQSENDIVLALQNLNMSYIYFSSKNSAKKNTVSKEALNQLTAMGFDAKKAKSCLLQHNGNIERAIDELSSQMPMSSGSSTDESDLEKSALNNMDVTEDFDDGEDISEDDEDKEELEKSIETILPDLAKDEEDYLNLSLNEECEILQEYKILLASLK</sequence>
<dbReference type="Gene3D" id="3.10.20.90">
    <property type="entry name" value="Phosphatidylinositol 3-kinase Catalytic Subunit, Chain A, domain 1"/>
    <property type="match status" value="1"/>
</dbReference>
<evidence type="ECO:0000256" key="2">
    <source>
        <dbReference type="SAM" id="MobiDB-lite"/>
    </source>
</evidence>
<dbReference type="PROSITE" id="PS50030">
    <property type="entry name" value="UBA"/>
    <property type="match status" value="3"/>
</dbReference>
<feature type="compositionally biased region" description="Acidic residues" evidence="2">
    <location>
        <begin position="571"/>
        <end position="589"/>
    </location>
</feature>
<protein>
    <recommendedName>
        <fullName evidence="3">UBA domain-containing protein</fullName>
    </recommendedName>
</protein>
<dbReference type="Pfam" id="PF00627">
    <property type="entry name" value="UBA"/>
    <property type="match status" value="1"/>
</dbReference>
<dbReference type="SUPFAM" id="SSF54236">
    <property type="entry name" value="Ubiquitin-like"/>
    <property type="match status" value="1"/>
</dbReference>
<feature type="region of interest" description="Disordered" evidence="2">
    <location>
        <begin position="568"/>
        <end position="594"/>
    </location>
</feature>